<dbReference type="Gene3D" id="3.30.300.20">
    <property type="match status" value="1"/>
</dbReference>
<dbReference type="HAMAP" id="MF_00003">
    <property type="entry name" value="RbfA"/>
    <property type="match status" value="1"/>
</dbReference>
<dbReference type="InterPro" id="IPR000238">
    <property type="entry name" value="RbfA"/>
</dbReference>
<comment type="function">
    <text evidence="2">One of several proteins that assist in the late maturation steps of the functional core of the 30S ribosomal subunit. Associates with free 30S ribosomal subunits (but not with 30S subunits that are part of 70S ribosomes or polysomes). Required for efficient processing of 16S rRNA. May interact with the 5'-terminal helix region of 16S rRNA.</text>
</comment>
<comment type="subunit">
    <text evidence="2">Monomer. Binds 30S ribosomal subunits, but not 50S ribosomal subunits or 70S ribosomes.</text>
</comment>
<sequence>MSRWGFARLQEEIHHRLSEILQVEARDPRLERVTIFSVKLSKDVRHAWVYVGVLGDSQEDEVESLEALREHRGFLRAALARSLHIRHTPELHFQLDEATERARRIEELLEKEGKGPS</sequence>
<evidence type="ECO:0000256" key="1">
    <source>
        <dbReference type="ARBA" id="ARBA00022517"/>
    </source>
</evidence>
<dbReference type="NCBIfam" id="TIGR00082">
    <property type="entry name" value="rbfA"/>
    <property type="match status" value="1"/>
</dbReference>
<proteinExistence type="inferred from homology"/>
<organism evidence="3">
    <name type="scientific">Acetithermum autotrophicum</name>
    <dbReference type="NCBI Taxonomy" id="1446466"/>
    <lineage>
        <taxon>Bacteria</taxon>
        <taxon>Candidatus Bipolaricaulota</taxon>
        <taxon>Candidatus Acetithermum</taxon>
    </lineage>
</organism>
<dbReference type="InterPro" id="IPR015946">
    <property type="entry name" value="KH_dom-like_a/b"/>
</dbReference>
<dbReference type="InterPro" id="IPR020053">
    <property type="entry name" value="Ribosome-bd_factorA_CS"/>
</dbReference>
<dbReference type="GO" id="GO:0043024">
    <property type="term" value="F:ribosomal small subunit binding"/>
    <property type="evidence" value="ECO:0007669"/>
    <property type="project" value="TreeGrafter"/>
</dbReference>
<keyword evidence="1 2" id="KW-0690">Ribosome biogenesis</keyword>
<name>H5SU29_ACEAU</name>
<dbReference type="GO" id="GO:0030490">
    <property type="term" value="P:maturation of SSU-rRNA"/>
    <property type="evidence" value="ECO:0007669"/>
    <property type="project" value="UniProtKB-UniRule"/>
</dbReference>
<protein>
    <recommendedName>
        <fullName evidence="2">Ribosome-binding factor A</fullName>
    </recommendedName>
</protein>
<dbReference type="InterPro" id="IPR023799">
    <property type="entry name" value="RbfA_dom_sf"/>
</dbReference>
<keyword evidence="2" id="KW-0963">Cytoplasm</keyword>
<dbReference type="AlphaFoldDB" id="H5SU29"/>
<dbReference type="PANTHER" id="PTHR33515:SF1">
    <property type="entry name" value="RIBOSOME-BINDING FACTOR A, CHLOROPLASTIC-RELATED"/>
    <property type="match status" value="1"/>
</dbReference>
<dbReference type="PANTHER" id="PTHR33515">
    <property type="entry name" value="RIBOSOME-BINDING FACTOR A, CHLOROPLASTIC-RELATED"/>
    <property type="match status" value="1"/>
</dbReference>
<dbReference type="SUPFAM" id="SSF89919">
    <property type="entry name" value="Ribosome-binding factor A, RbfA"/>
    <property type="match status" value="1"/>
</dbReference>
<accession>H5SU29</accession>
<comment type="similarity">
    <text evidence="2">Belongs to the RbfA family.</text>
</comment>
<dbReference type="PROSITE" id="PS01319">
    <property type="entry name" value="RBFA"/>
    <property type="match status" value="1"/>
</dbReference>
<reference evidence="3" key="1">
    <citation type="journal article" date="2005" name="Environ. Microbiol.">
        <title>Genetic and functional properties of uncultivated thermophilic crenarchaeotes from a subsurface gold mine as revealed by analysis of genome fragments.</title>
        <authorList>
            <person name="Nunoura T."/>
            <person name="Hirayama H."/>
            <person name="Takami H."/>
            <person name="Oida H."/>
            <person name="Nishi S."/>
            <person name="Shimamura S."/>
            <person name="Suzuki Y."/>
            <person name="Inagaki F."/>
            <person name="Takai K."/>
            <person name="Nealson K.H."/>
            <person name="Horikoshi K."/>
        </authorList>
    </citation>
    <scope>NUCLEOTIDE SEQUENCE</scope>
</reference>
<dbReference type="Pfam" id="PF02033">
    <property type="entry name" value="RBFA"/>
    <property type="match status" value="1"/>
</dbReference>
<dbReference type="EMBL" id="AP011803">
    <property type="protein sequence ID" value="BAL60029.1"/>
    <property type="molecule type" value="Genomic_DNA"/>
</dbReference>
<evidence type="ECO:0000256" key="2">
    <source>
        <dbReference type="HAMAP-Rule" id="MF_00003"/>
    </source>
</evidence>
<comment type="subcellular location">
    <subcellularLocation>
        <location evidence="2">Cytoplasm</location>
    </subcellularLocation>
</comment>
<gene>
    <name evidence="2" type="primary">rbfA</name>
    <name evidence="3" type="ORF">HGMM_OP4C665</name>
</gene>
<reference evidence="3" key="2">
    <citation type="journal article" date="2012" name="PLoS ONE">
        <title>A Deeply Branching Thermophilic Bacterium with an Ancient Acetyl-CoA Pathway Dominates a Subsurface Ecosystem.</title>
        <authorList>
            <person name="Takami H."/>
            <person name="Noguchi H."/>
            <person name="Takaki Y."/>
            <person name="Uchiyama I."/>
            <person name="Toyoda A."/>
            <person name="Nishi S."/>
            <person name="Chee G.-J."/>
            <person name="Arai W."/>
            <person name="Nunoura T."/>
            <person name="Itoh T."/>
            <person name="Hattori M."/>
            <person name="Takai K."/>
        </authorList>
    </citation>
    <scope>NUCLEOTIDE SEQUENCE</scope>
</reference>
<evidence type="ECO:0000313" key="3">
    <source>
        <dbReference type="EMBL" id="BAL60029.1"/>
    </source>
</evidence>
<dbReference type="GO" id="GO:0005829">
    <property type="term" value="C:cytosol"/>
    <property type="evidence" value="ECO:0007669"/>
    <property type="project" value="TreeGrafter"/>
</dbReference>